<gene>
    <name evidence="2" type="ORF">BT96DRAFT_1024907</name>
</gene>
<sequence length="738" mass="83184">MGKKAAKKCKHEGCEAPGVGGNDHQRRYHTGYNWQKNHKLKHLNDDQCSVFLCPLCDPSDLSHSRLDSLTLIKILDHHDIQDVGSMYPDPHLIEKTRGRPKKVRKGNGTLSEVKGANKKEHDVKIAGKNNAGVEVEVVNACWDTGNASEDNVGEVGSTGEGELWEDRNMSPSLEEGWQIAGPCFNGSVEGVVDDSESHEDDGIDQLSIDQSCSERKDHRRQTSPNEHEDEERPRKGKRGGNSCNVTRGTEYSAVSEESNSEVQELRKGKKRKEREGNTEVEESREKKRRKGGTKVVEETQSEGKIIGAADASLKKKQGEEKQEKVKATFSPELPLDPDGRRYYVFDGVACDHVKKDCTDVIDNSCALLKHFNMFVIPDLKCIALCYFYQGKAKKSVMGMDEILEKFLSAKPGIYPSGLARGAQGKTKWAETIKNHLAENIPGLHSTVSDIQEYIEKHHIVIPEPVPGFDAPQLNVLCPRCKRYFRDNSFQLHFNGKAARSPCNPKGDISPDLPSTVTTSQIGIHPLFTFTQVQLLDQAYYLKVAVAKTWTQPKKLGYELIELTPRDQYRLYQCPNGFPESWYKWLQEEVNLRFTLEPKKQKEKAGLAPALLNYLVATPSLDLVTNAKKGQAQMREEICYKSHLIFGKYLAHAGQKAKEIDVFAEIFKASSGVTWRNFKRTTTYWSYRLSLTCLVTTYLRWRTTTLETQIMLNLPDKVEQAFEPLLIMIEGQNCGTESE</sequence>
<evidence type="ECO:0000313" key="3">
    <source>
        <dbReference type="Proteomes" id="UP000799118"/>
    </source>
</evidence>
<accession>A0A6A4GWH2</accession>
<feature type="compositionally biased region" description="Basic and acidic residues" evidence="1">
    <location>
        <begin position="273"/>
        <end position="285"/>
    </location>
</feature>
<feature type="compositionally biased region" description="Basic residues" evidence="1">
    <location>
        <begin position="1"/>
        <end position="10"/>
    </location>
</feature>
<feature type="compositionally biased region" description="Acidic residues" evidence="1">
    <location>
        <begin position="191"/>
        <end position="203"/>
    </location>
</feature>
<protein>
    <submittedName>
        <fullName evidence="2">Uncharacterized protein</fullName>
    </submittedName>
</protein>
<organism evidence="2 3">
    <name type="scientific">Gymnopus androsaceus JB14</name>
    <dbReference type="NCBI Taxonomy" id="1447944"/>
    <lineage>
        <taxon>Eukaryota</taxon>
        <taxon>Fungi</taxon>
        <taxon>Dikarya</taxon>
        <taxon>Basidiomycota</taxon>
        <taxon>Agaricomycotina</taxon>
        <taxon>Agaricomycetes</taxon>
        <taxon>Agaricomycetidae</taxon>
        <taxon>Agaricales</taxon>
        <taxon>Marasmiineae</taxon>
        <taxon>Omphalotaceae</taxon>
        <taxon>Gymnopus</taxon>
    </lineage>
</organism>
<evidence type="ECO:0000313" key="2">
    <source>
        <dbReference type="EMBL" id="KAE9389783.1"/>
    </source>
</evidence>
<proteinExistence type="predicted"/>
<evidence type="ECO:0000256" key="1">
    <source>
        <dbReference type="SAM" id="MobiDB-lite"/>
    </source>
</evidence>
<name>A0A6A4GWH2_9AGAR</name>
<feature type="region of interest" description="Disordered" evidence="1">
    <location>
        <begin position="1"/>
        <end position="22"/>
    </location>
</feature>
<reference evidence="2" key="1">
    <citation type="journal article" date="2019" name="Environ. Microbiol.">
        <title>Fungal ecological strategies reflected in gene transcription - a case study of two litter decomposers.</title>
        <authorList>
            <person name="Barbi F."/>
            <person name="Kohler A."/>
            <person name="Barry K."/>
            <person name="Baskaran P."/>
            <person name="Daum C."/>
            <person name="Fauchery L."/>
            <person name="Ihrmark K."/>
            <person name="Kuo A."/>
            <person name="LaButti K."/>
            <person name="Lipzen A."/>
            <person name="Morin E."/>
            <person name="Grigoriev I.V."/>
            <person name="Henrissat B."/>
            <person name="Lindahl B."/>
            <person name="Martin F."/>
        </authorList>
    </citation>
    <scope>NUCLEOTIDE SEQUENCE</scope>
    <source>
        <strain evidence="2">JB14</strain>
    </source>
</reference>
<feature type="region of interest" description="Disordered" evidence="1">
    <location>
        <begin position="146"/>
        <end position="165"/>
    </location>
</feature>
<dbReference type="EMBL" id="ML769683">
    <property type="protein sequence ID" value="KAE9389783.1"/>
    <property type="molecule type" value="Genomic_DNA"/>
</dbReference>
<dbReference type="AlphaFoldDB" id="A0A6A4GWH2"/>
<keyword evidence="3" id="KW-1185">Reference proteome</keyword>
<feature type="region of interest" description="Disordered" evidence="1">
    <location>
        <begin position="184"/>
        <end position="331"/>
    </location>
</feature>
<feature type="compositionally biased region" description="Basic and acidic residues" evidence="1">
    <location>
        <begin position="312"/>
        <end position="326"/>
    </location>
</feature>
<dbReference type="Proteomes" id="UP000799118">
    <property type="component" value="Unassembled WGS sequence"/>
</dbReference>
<feature type="non-terminal residue" evidence="2">
    <location>
        <position position="738"/>
    </location>
</feature>